<keyword evidence="7 9" id="KW-0239">DNA-directed DNA polymerase</keyword>
<name>A0A8J6N281_9DELT</name>
<evidence type="ECO:0000256" key="6">
    <source>
        <dbReference type="ARBA" id="ARBA00022705"/>
    </source>
</evidence>
<protein>
    <recommendedName>
        <fullName evidence="9">Beta sliding clamp</fullName>
    </recommendedName>
</protein>
<dbReference type="GO" id="GO:0003887">
    <property type="term" value="F:DNA-directed DNA polymerase activity"/>
    <property type="evidence" value="ECO:0007669"/>
    <property type="project" value="UniProtKB-UniRule"/>
</dbReference>
<comment type="subcellular location">
    <subcellularLocation>
        <location evidence="1 9">Cytoplasm</location>
    </subcellularLocation>
</comment>
<dbReference type="InterPro" id="IPR022634">
    <property type="entry name" value="DNA_polIII_beta_N"/>
</dbReference>
<evidence type="ECO:0000256" key="1">
    <source>
        <dbReference type="ARBA" id="ARBA00004496"/>
    </source>
</evidence>
<evidence type="ECO:0000256" key="9">
    <source>
        <dbReference type="PIRNR" id="PIRNR000804"/>
    </source>
</evidence>
<keyword evidence="5 9" id="KW-0548">Nucleotidyltransferase</keyword>
<keyword evidence="8" id="KW-0238">DNA-binding</keyword>
<keyword evidence="3 9" id="KW-0963">Cytoplasm</keyword>
<evidence type="ECO:0000256" key="8">
    <source>
        <dbReference type="ARBA" id="ARBA00023125"/>
    </source>
</evidence>
<organism evidence="13 14">
    <name type="scientific">Candidatus Desulfacyla euxinica</name>
    <dbReference type="NCBI Taxonomy" id="2841693"/>
    <lineage>
        <taxon>Bacteria</taxon>
        <taxon>Deltaproteobacteria</taxon>
        <taxon>Candidatus Desulfacyla</taxon>
    </lineage>
</organism>
<dbReference type="PIRSF" id="PIRSF000804">
    <property type="entry name" value="DNA_pol_III_b"/>
    <property type="match status" value="1"/>
</dbReference>
<gene>
    <name evidence="13" type="primary">dnaN</name>
    <name evidence="13" type="ORF">H8E19_11875</name>
</gene>
<comment type="similarity">
    <text evidence="2 9">Belongs to the beta sliding clamp family.</text>
</comment>
<dbReference type="PANTHER" id="PTHR30478">
    <property type="entry name" value="DNA POLYMERASE III SUBUNIT BETA"/>
    <property type="match status" value="1"/>
</dbReference>
<dbReference type="InterPro" id="IPR022635">
    <property type="entry name" value="DNA_polIII_beta_C"/>
</dbReference>
<proteinExistence type="inferred from homology"/>
<dbReference type="EMBL" id="JACNJD010000255">
    <property type="protein sequence ID" value="MBC8178094.1"/>
    <property type="molecule type" value="Genomic_DNA"/>
</dbReference>
<dbReference type="GO" id="GO:0006271">
    <property type="term" value="P:DNA strand elongation involved in DNA replication"/>
    <property type="evidence" value="ECO:0007669"/>
    <property type="project" value="TreeGrafter"/>
</dbReference>
<comment type="subunit">
    <text evidence="9">Forms a ring-shaped head-to-tail homodimer around DNA.</text>
</comment>
<evidence type="ECO:0000256" key="3">
    <source>
        <dbReference type="ARBA" id="ARBA00022490"/>
    </source>
</evidence>
<dbReference type="GO" id="GO:0003677">
    <property type="term" value="F:DNA binding"/>
    <property type="evidence" value="ECO:0007669"/>
    <property type="project" value="UniProtKB-UniRule"/>
</dbReference>
<reference evidence="13 14" key="1">
    <citation type="submission" date="2020-08" db="EMBL/GenBank/DDBJ databases">
        <title>Bridging the membrane lipid divide: bacteria of the FCB group superphylum have the potential to synthesize archaeal ether lipids.</title>
        <authorList>
            <person name="Villanueva L."/>
            <person name="Von Meijenfeldt F.A.B."/>
            <person name="Westbye A.B."/>
            <person name="Yadav S."/>
            <person name="Hopmans E.C."/>
            <person name="Dutilh B.E."/>
            <person name="Sinninghe Damste J.S."/>
        </authorList>
    </citation>
    <scope>NUCLEOTIDE SEQUENCE [LARGE SCALE GENOMIC DNA]</scope>
    <source>
        <strain evidence="13">NIOZ-UU27</strain>
    </source>
</reference>
<evidence type="ECO:0000259" key="11">
    <source>
        <dbReference type="Pfam" id="PF02767"/>
    </source>
</evidence>
<dbReference type="InterPro" id="IPR022637">
    <property type="entry name" value="DNA_polIII_beta_cen"/>
</dbReference>
<feature type="domain" description="DNA polymerase III beta sliding clamp C-terminal" evidence="12">
    <location>
        <begin position="252"/>
        <end position="371"/>
    </location>
</feature>
<dbReference type="PANTHER" id="PTHR30478:SF0">
    <property type="entry name" value="BETA SLIDING CLAMP"/>
    <property type="match status" value="1"/>
</dbReference>
<dbReference type="Pfam" id="PF00712">
    <property type="entry name" value="DNA_pol3_beta"/>
    <property type="match status" value="1"/>
</dbReference>
<dbReference type="GO" id="GO:0009360">
    <property type="term" value="C:DNA polymerase III complex"/>
    <property type="evidence" value="ECO:0007669"/>
    <property type="project" value="InterPro"/>
</dbReference>
<dbReference type="NCBIfam" id="TIGR00663">
    <property type="entry name" value="dnan"/>
    <property type="match status" value="1"/>
</dbReference>
<dbReference type="Gene3D" id="3.70.10.10">
    <property type="match status" value="1"/>
</dbReference>
<comment type="function">
    <text evidence="9">Confers DNA tethering and processivity to DNA polymerases and other proteins. Acts as a clamp, forming a ring around DNA (a reaction catalyzed by the clamp-loading complex) which diffuses in an ATP-independent manner freely and bidirectionally along dsDNA. Initially characterized for its ability to contact the catalytic subunit of DNA polymerase III (Pol III), a complex, multichain enzyme responsible for most of the replicative synthesis in bacteria; Pol III exhibits 3'-5' exonuclease proofreading activity. The beta chain is required for initiation of replication as well as for processivity of DNA replication.</text>
</comment>
<dbReference type="AlphaFoldDB" id="A0A8J6N281"/>
<dbReference type="GO" id="GO:0008408">
    <property type="term" value="F:3'-5' exonuclease activity"/>
    <property type="evidence" value="ECO:0007669"/>
    <property type="project" value="InterPro"/>
</dbReference>
<dbReference type="SUPFAM" id="SSF55979">
    <property type="entry name" value="DNA clamp"/>
    <property type="match status" value="3"/>
</dbReference>
<dbReference type="CDD" id="cd00140">
    <property type="entry name" value="beta_clamp"/>
    <property type="match status" value="1"/>
</dbReference>
<feature type="domain" description="DNA polymerase III beta sliding clamp N-terminal" evidence="10">
    <location>
        <begin position="1"/>
        <end position="117"/>
    </location>
</feature>
<evidence type="ECO:0000259" key="12">
    <source>
        <dbReference type="Pfam" id="PF02768"/>
    </source>
</evidence>
<dbReference type="SMART" id="SM00480">
    <property type="entry name" value="POL3Bc"/>
    <property type="match status" value="1"/>
</dbReference>
<evidence type="ECO:0000256" key="4">
    <source>
        <dbReference type="ARBA" id="ARBA00022679"/>
    </source>
</evidence>
<dbReference type="Proteomes" id="UP000650524">
    <property type="component" value="Unassembled WGS sequence"/>
</dbReference>
<dbReference type="Pfam" id="PF02767">
    <property type="entry name" value="DNA_pol3_beta_2"/>
    <property type="match status" value="1"/>
</dbReference>
<evidence type="ECO:0000256" key="7">
    <source>
        <dbReference type="ARBA" id="ARBA00022932"/>
    </source>
</evidence>
<dbReference type="InterPro" id="IPR046938">
    <property type="entry name" value="DNA_clamp_sf"/>
</dbReference>
<accession>A0A8J6N281</accession>
<dbReference type="Pfam" id="PF02768">
    <property type="entry name" value="DNA_pol3_beta_3"/>
    <property type="match status" value="1"/>
</dbReference>
<comment type="caution">
    <text evidence="13">The sequence shown here is derived from an EMBL/GenBank/DDBJ whole genome shotgun (WGS) entry which is preliminary data.</text>
</comment>
<sequence length="372" mass="41453">MEIKIARNELLKSVSRVQSIIERKSSMPVLSTILFDASGSNVRLSATDLELGFQETISADVIQEGSITISGRKLFEILKESKTETFLIKMKENNWVYISDGVARFDLACISPDEFPAFIEPEGVAMVEIDADTLADMINKTIYAVTLEEAGFKLSGVFTERVSHDGGDDFLRMIATDGHRLSLIDKTVVNVGVLDLEKGVMIPKKGMSELNRLASEGGTIEIGFKQKECVAKKDNALLVIRLLEAKFPDYQAVIPKESAFPVLLKRSLLLEAMRKMLILSNERYRAVKITLENNLLDLVSTNPDLGEGQEKIEIKYSGERIEAGFNPKYFIDILQSMESEMITMEFTDSAKPYVLKGDADKGFTGLIMPMRV</sequence>
<evidence type="ECO:0000259" key="10">
    <source>
        <dbReference type="Pfam" id="PF00712"/>
    </source>
</evidence>
<keyword evidence="6 9" id="KW-0235">DNA replication</keyword>
<evidence type="ECO:0000313" key="13">
    <source>
        <dbReference type="EMBL" id="MBC8178094.1"/>
    </source>
</evidence>
<keyword evidence="4 9" id="KW-0808">Transferase</keyword>
<feature type="domain" description="DNA polymerase III beta sliding clamp central" evidence="11">
    <location>
        <begin position="129"/>
        <end position="249"/>
    </location>
</feature>
<dbReference type="InterPro" id="IPR001001">
    <property type="entry name" value="DNA_polIII_beta"/>
</dbReference>
<dbReference type="Gene3D" id="3.10.150.10">
    <property type="entry name" value="DNA Polymerase III, subunit A, domain 2"/>
    <property type="match status" value="1"/>
</dbReference>
<evidence type="ECO:0000313" key="14">
    <source>
        <dbReference type="Proteomes" id="UP000650524"/>
    </source>
</evidence>
<dbReference type="GO" id="GO:0005737">
    <property type="term" value="C:cytoplasm"/>
    <property type="evidence" value="ECO:0007669"/>
    <property type="project" value="UniProtKB-SubCell"/>
</dbReference>
<evidence type="ECO:0000256" key="5">
    <source>
        <dbReference type="ARBA" id="ARBA00022695"/>
    </source>
</evidence>
<evidence type="ECO:0000256" key="2">
    <source>
        <dbReference type="ARBA" id="ARBA00010752"/>
    </source>
</evidence>